<sequence>MGDTVSSVLADPDFGRLDYCVNCVGINSFSDGHYEDDSPNPTGTGSGQPNSIDSANYRANWTANLAYLNAMVQQQPLRSHDGIQARQQRGAVVNISRAFPSSTSKAATFALPRRDAIDYSQYNIRINCISPGLIDMFTTHQTTDGSSGAQPLVEQPLARRQGRPEEIADLSVFLCSTRASFVQGQCITADGGLDLMYE</sequence>
<reference evidence="1" key="1">
    <citation type="submission" date="2023-07" db="EMBL/GenBank/DDBJ databases">
        <title>Black Yeasts Isolated from many extreme environments.</title>
        <authorList>
            <person name="Coleine C."/>
            <person name="Stajich J.E."/>
            <person name="Selbmann L."/>
        </authorList>
    </citation>
    <scope>NUCLEOTIDE SEQUENCE</scope>
    <source>
        <strain evidence="1">CCFEE 5714</strain>
    </source>
</reference>
<dbReference type="EMBL" id="JAUTXU010000001">
    <property type="protein sequence ID" value="KAK3725965.1"/>
    <property type="molecule type" value="Genomic_DNA"/>
</dbReference>
<proteinExistence type="predicted"/>
<name>A0ACC3NYY5_9PEZI</name>
<evidence type="ECO:0000313" key="2">
    <source>
        <dbReference type="Proteomes" id="UP001281147"/>
    </source>
</evidence>
<comment type="caution">
    <text evidence="1">The sequence shown here is derived from an EMBL/GenBank/DDBJ whole genome shotgun (WGS) entry which is preliminary data.</text>
</comment>
<keyword evidence="2" id="KW-1185">Reference proteome</keyword>
<accession>A0ACC3NYY5</accession>
<protein>
    <submittedName>
        <fullName evidence="1">Uncharacterized protein</fullName>
    </submittedName>
</protein>
<dbReference type="Proteomes" id="UP001281147">
    <property type="component" value="Unassembled WGS sequence"/>
</dbReference>
<organism evidence="1 2">
    <name type="scientific">Vermiconidia calcicola</name>
    <dbReference type="NCBI Taxonomy" id="1690605"/>
    <lineage>
        <taxon>Eukaryota</taxon>
        <taxon>Fungi</taxon>
        <taxon>Dikarya</taxon>
        <taxon>Ascomycota</taxon>
        <taxon>Pezizomycotina</taxon>
        <taxon>Dothideomycetes</taxon>
        <taxon>Dothideomycetidae</taxon>
        <taxon>Mycosphaerellales</taxon>
        <taxon>Extremaceae</taxon>
        <taxon>Vermiconidia</taxon>
    </lineage>
</organism>
<evidence type="ECO:0000313" key="1">
    <source>
        <dbReference type="EMBL" id="KAK3725965.1"/>
    </source>
</evidence>
<gene>
    <name evidence="1" type="ORF">LTR37_000113</name>
</gene>